<feature type="signal peptide" evidence="2">
    <location>
        <begin position="1"/>
        <end position="28"/>
    </location>
</feature>
<dbReference type="Proteomes" id="UP000188243">
    <property type="component" value="Chromosome"/>
</dbReference>
<evidence type="ECO:0000256" key="1">
    <source>
        <dbReference type="SAM" id="Coils"/>
    </source>
</evidence>
<evidence type="ECO:0000313" key="3">
    <source>
        <dbReference type="EMBL" id="AQQ00201.1"/>
    </source>
</evidence>
<protein>
    <submittedName>
        <fullName evidence="3">Uncharacterized protein</fullName>
    </submittedName>
</protein>
<feature type="chain" id="PRO_5012320537" evidence="2">
    <location>
        <begin position="29"/>
        <end position="407"/>
    </location>
</feature>
<dbReference type="RefSeq" id="WP_077536910.1">
    <property type="nucleotide sequence ID" value="NZ_CANLYY010000031.1"/>
</dbReference>
<accession>A0A1Q2GYW0</accession>
<dbReference type="EMBL" id="CP019628">
    <property type="protein sequence ID" value="AQQ00201.1"/>
    <property type="molecule type" value="Genomic_DNA"/>
</dbReference>
<evidence type="ECO:0000313" key="4">
    <source>
        <dbReference type="Proteomes" id="UP000188243"/>
    </source>
</evidence>
<keyword evidence="1" id="KW-0175">Coiled coil</keyword>
<gene>
    <name evidence="3" type="ORF">B0W48_10590</name>
</gene>
<reference evidence="3 4" key="1">
    <citation type="submission" date="2017-02" db="EMBL/GenBank/DDBJ databases">
        <title>Complete genome sequence of the cold-active Pseudoalteromonas aliena strain EH1 isolated from Arctic seawater.</title>
        <authorList>
            <person name="Kim E."/>
            <person name="Heo E."/>
            <person name="Kim H."/>
            <person name="Kim D."/>
        </authorList>
    </citation>
    <scope>NUCLEOTIDE SEQUENCE [LARGE SCALE GENOMIC DNA]</scope>
    <source>
        <strain evidence="3 4">EH1</strain>
    </source>
</reference>
<evidence type="ECO:0000256" key="2">
    <source>
        <dbReference type="SAM" id="SignalP"/>
    </source>
</evidence>
<dbReference type="AlphaFoldDB" id="A0A1Q2GYW0"/>
<dbReference type="Gene3D" id="1.20.1170.10">
    <property type="match status" value="1"/>
</dbReference>
<name>A0A1Q2GYW0_9GAMM</name>
<dbReference type="SUPFAM" id="SSF58100">
    <property type="entry name" value="Bacterial hemolysins"/>
    <property type="match status" value="1"/>
</dbReference>
<dbReference type="KEGG" id="paln:B0W48_10590"/>
<dbReference type="NCBIfam" id="NF033928">
    <property type="entry name" value="alph_xenorhab_A"/>
    <property type="match status" value="1"/>
</dbReference>
<keyword evidence="2" id="KW-0732">Signal</keyword>
<organism evidence="3 4">
    <name type="scientific">Pseudoalteromonas aliena</name>
    <dbReference type="NCBI Taxonomy" id="247523"/>
    <lineage>
        <taxon>Bacteria</taxon>
        <taxon>Pseudomonadati</taxon>
        <taxon>Pseudomonadota</taxon>
        <taxon>Gammaproteobacteria</taxon>
        <taxon>Alteromonadales</taxon>
        <taxon>Pseudoalteromonadaceae</taxon>
        <taxon>Pseudoalteromonas</taxon>
    </lineage>
</organism>
<feature type="coiled-coil region" evidence="1">
    <location>
        <begin position="238"/>
        <end position="308"/>
    </location>
</feature>
<dbReference type="CDD" id="cd22656">
    <property type="entry name" value="ClyA_Cry6Aa-like"/>
    <property type="match status" value="1"/>
</dbReference>
<proteinExistence type="predicted"/>
<sequence>MKLIKLKKTAIATVISLQLLGFGQVAIADSKIPEISPIMYDTLGGGLDGAPLFIDVGSDSFLLEKDKWQSIQIFAESAVGLPNSEAAFRSATRYPNSTPLNNHYISLMGTFGSIYSLGESWNRKIYPDAINLATKLANYSDIHLALIQPFINGLTSLQNASLSGDLKAAEQNRQTTIAFLNTFINFVDGNLTSTELLVDQIIAFQSGLTTQSGQLNQSEMTLGDILNKEEPANIRSRIAKLKEKIAKLNDDISDKERDIGLTAIGGPLALLIGGSIQGAQLESLKDDVKDIESQIETQNKELAHASKLATSYEVAKYQVEGMNTKIKDALRNVRSIQVHWQALHSDMSSLRDVLKELDGENGLRNANVVVAGIVSSPLASNASNSWINISNKAKAFLQNAYLPISKQ</sequence>